<organism evidence="2 3">
    <name type="scientific">Stylosanthes scabra</name>
    <dbReference type="NCBI Taxonomy" id="79078"/>
    <lineage>
        <taxon>Eukaryota</taxon>
        <taxon>Viridiplantae</taxon>
        <taxon>Streptophyta</taxon>
        <taxon>Embryophyta</taxon>
        <taxon>Tracheophyta</taxon>
        <taxon>Spermatophyta</taxon>
        <taxon>Magnoliopsida</taxon>
        <taxon>eudicotyledons</taxon>
        <taxon>Gunneridae</taxon>
        <taxon>Pentapetalae</taxon>
        <taxon>rosids</taxon>
        <taxon>fabids</taxon>
        <taxon>Fabales</taxon>
        <taxon>Fabaceae</taxon>
        <taxon>Papilionoideae</taxon>
        <taxon>50 kb inversion clade</taxon>
        <taxon>dalbergioids sensu lato</taxon>
        <taxon>Dalbergieae</taxon>
        <taxon>Pterocarpus clade</taxon>
        <taxon>Stylosanthes</taxon>
    </lineage>
</organism>
<feature type="region of interest" description="Disordered" evidence="1">
    <location>
        <begin position="1"/>
        <end position="74"/>
    </location>
</feature>
<reference evidence="2 3" key="1">
    <citation type="journal article" date="2023" name="Plants (Basel)">
        <title>Bridging the Gap: Combining Genomics and Transcriptomics Approaches to Understand Stylosanthes scabra, an Orphan Legume from the Brazilian Caatinga.</title>
        <authorList>
            <person name="Ferreira-Neto J.R.C."/>
            <person name="da Silva M.D."/>
            <person name="Binneck E."/>
            <person name="de Melo N.F."/>
            <person name="da Silva R.H."/>
            <person name="de Melo A.L.T.M."/>
            <person name="Pandolfi V."/>
            <person name="Bustamante F.O."/>
            <person name="Brasileiro-Vidal A.C."/>
            <person name="Benko-Iseppon A.M."/>
        </authorList>
    </citation>
    <scope>NUCLEOTIDE SEQUENCE [LARGE SCALE GENOMIC DNA]</scope>
    <source>
        <tissue evidence="2">Leaves</tissue>
    </source>
</reference>
<keyword evidence="3" id="KW-1185">Reference proteome</keyword>
<evidence type="ECO:0000313" key="3">
    <source>
        <dbReference type="Proteomes" id="UP001341840"/>
    </source>
</evidence>
<proteinExistence type="predicted"/>
<evidence type="ECO:0000313" key="2">
    <source>
        <dbReference type="EMBL" id="MED6194154.1"/>
    </source>
</evidence>
<dbReference type="Proteomes" id="UP001341840">
    <property type="component" value="Unassembled WGS sequence"/>
</dbReference>
<protein>
    <submittedName>
        <fullName evidence="2">Uncharacterized protein</fullName>
    </submittedName>
</protein>
<feature type="compositionally biased region" description="Basic and acidic residues" evidence="1">
    <location>
        <begin position="47"/>
        <end position="68"/>
    </location>
</feature>
<sequence>MASHEGEQAAHTVRETAAQQQPGHEIPVAAASAATEQPKEGTTTGDAQKEEATAPEKTEEKPQDHKETPTTTGN</sequence>
<dbReference type="EMBL" id="JASCZI010211544">
    <property type="protein sequence ID" value="MED6194154.1"/>
    <property type="molecule type" value="Genomic_DNA"/>
</dbReference>
<gene>
    <name evidence="2" type="ORF">PIB30_025882</name>
</gene>
<name>A0ABU6XA93_9FABA</name>
<comment type="caution">
    <text evidence="2">The sequence shown here is derived from an EMBL/GenBank/DDBJ whole genome shotgun (WGS) entry which is preliminary data.</text>
</comment>
<feature type="compositionally biased region" description="Basic and acidic residues" evidence="1">
    <location>
        <begin position="1"/>
        <end position="14"/>
    </location>
</feature>
<evidence type="ECO:0000256" key="1">
    <source>
        <dbReference type="SAM" id="MobiDB-lite"/>
    </source>
</evidence>
<accession>A0ABU6XA93</accession>